<keyword evidence="2 5" id="KW-0812">Transmembrane</keyword>
<evidence type="ECO:0000256" key="5">
    <source>
        <dbReference type="SAM" id="Phobius"/>
    </source>
</evidence>
<evidence type="ECO:0008006" key="7">
    <source>
        <dbReference type="Google" id="ProtNLM"/>
    </source>
</evidence>
<dbReference type="PANTHER" id="PTHR23507">
    <property type="entry name" value="ZGC:174356"/>
    <property type="match status" value="1"/>
</dbReference>
<accession>A0A1Y1NC91</accession>
<dbReference type="GO" id="GO:0016020">
    <property type="term" value="C:membrane"/>
    <property type="evidence" value="ECO:0007669"/>
    <property type="project" value="UniProtKB-SubCell"/>
</dbReference>
<evidence type="ECO:0000256" key="3">
    <source>
        <dbReference type="ARBA" id="ARBA00022989"/>
    </source>
</evidence>
<dbReference type="InterPro" id="IPR011701">
    <property type="entry name" value="MFS"/>
</dbReference>
<evidence type="ECO:0000256" key="4">
    <source>
        <dbReference type="ARBA" id="ARBA00023136"/>
    </source>
</evidence>
<proteinExistence type="predicted"/>
<feature type="transmembrane region" description="Helical" evidence="5">
    <location>
        <begin position="136"/>
        <end position="157"/>
    </location>
</feature>
<comment type="subcellular location">
    <subcellularLocation>
        <location evidence="1">Membrane</location>
        <topology evidence="1">Multi-pass membrane protein</topology>
    </subcellularLocation>
</comment>
<dbReference type="PANTHER" id="PTHR23507:SF1">
    <property type="entry name" value="FI18259P1-RELATED"/>
    <property type="match status" value="1"/>
</dbReference>
<feature type="transmembrane region" description="Helical" evidence="5">
    <location>
        <begin position="291"/>
        <end position="309"/>
    </location>
</feature>
<dbReference type="InterPro" id="IPR036259">
    <property type="entry name" value="MFS_trans_sf"/>
</dbReference>
<evidence type="ECO:0000256" key="2">
    <source>
        <dbReference type="ARBA" id="ARBA00022692"/>
    </source>
</evidence>
<feature type="transmembrane region" description="Helical" evidence="5">
    <location>
        <begin position="202"/>
        <end position="224"/>
    </location>
</feature>
<dbReference type="Gene3D" id="1.20.1250.20">
    <property type="entry name" value="MFS general substrate transporter like domains"/>
    <property type="match status" value="1"/>
</dbReference>
<dbReference type="EMBL" id="GEZM01006999">
    <property type="protein sequence ID" value="JAV95491.1"/>
    <property type="molecule type" value="Transcribed_RNA"/>
</dbReference>
<protein>
    <recommendedName>
        <fullName evidence="7">Major facilitator superfamily (MFS) profile domain-containing protein</fullName>
    </recommendedName>
</protein>
<dbReference type="GO" id="GO:0022857">
    <property type="term" value="F:transmembrane transporter activity"/>
    <property type="evidence" value="ECO:0007669"/>
    <property type="project" value="InterPro"/>
</dbReference>
<feature type="transmembrane region" description="Helical" evidence="5">
    <location>
        <begin position="359"/>
        <end position="380"/>
    </location>
</feature>
<keyword evidence="3 5" id="KW-1133">Transmembrane helix</keyword>
<feature type="transmembrane region" description="Helical" evidence="5">
    <location>
        <begin position="453"/>
        <end position="474"/>
    </location>
</feature>
<evidence type="ECO:0000256" key="1">
    <source>
        <dbReference type="ARBA" id="ARBA00004141"/>
    </source>
</evidence>
<feature type="transmembrane region" description="Helical" evidence="5">
    <location>
        <begin position="107"/>
        <end position="124"/>
    </location>
</feature>
<reference evidence="6" key="1">
    <citation type="journal article" date="2016" name="Sci. Rep.">
        <title>Molecular characterization of firefly nuptial gifts: a multi-omics approach sheds light on postcopulatory sexual selection.</title>
        <authorList>
            <person name="Al-Wathiqui N."/>
            <person name="Fallon T.R."/>
            <person name="South A."/>
            <person name="Weng J.K."/>
            <person name="Lewis S.M."/>
        </authorList>
    </citation>
    <scope>NUCLEOTIDE SEQUENCE</scope>
</reference>
<sequence>MATEENHEQSKKRIGNAKARMIDVKEKLLHLKKIVTIEPLVCLLVLARIMSGPALTNLHFEKACKVNAKYNDTICEAILSGTYREQNFTEENNVVQSYITQVRSWDVPVSSVLPVIIIMFVGAYSDRHKIRKPFILMPLIGDAVGFIGSAINVWYMYEWPLEIQVISDKVIPSMFGSERMTSTIGYAYIADISTPKMRLIRLTTIPIALTILTPIFQAVSGLLFRKVGYFTIFGISLCMSVTAFVYGVCVVKESVTTQQSKKKLIQDVCNLEHVTDTFKLLVRKKNNVDHANFIMLLLICFLHAMIYSGEQSAFFLFVQQAYQWTVVEYSYFTTGNTVLKFIALSVAVPLFVKVFKLHDIAIIIIAYVDSILSSAIFVIVQSPVGIYIGQACSILKPTGYPATRSLLTKVVSANDVAKAVSLSTIVQAIAAAVAAQVYHQGIYEHTRTTFPQAFLLLGIGVHLLEIPILLFMLWREKNNSNRSGNAVSHVGLEEQITQEVHL</sequence>
<dbReference type="Pfam" id="PF07690">
    <property type="entry name" value="MFS_1"/>
    <property type="match status" value="1"/>
</dbReference>
<dbReference type="SUPFAM" id="SSF103473">
    <property type="entry name" value="MFS general substrate transporter"/>
    <property type="match status" value="1"/>
</dbReference>
<name>A0A1Y1NC91_PHOPY</name>
<feature type="transmembrane region" description="Helical" evidence="5">
    <location>
        <begin position="329"/>
        <end position="352"/>
    </location>
</feature>
<evidence type="ECO:0000313" key="6">
    <source>
        <dbReference type="EMBL" id="JAV95491.1"/>
    </source>
</evidence>
<feature type="transmembrane region" description="Helical" evidence="5">
    <location>
        <begin position="230"/>
        <end position="251"/>
    </location>
</feature>
<organism evidence="6">
    <name type="scientific">Photinus pyralis</name>
    <name type="common">Common eastern firefly</name>
    <name type="synonym">Lampyris pyralis</name>
    <dbReference type="NCBI Taxonomy" id="7054"/>
    <lineage>
        <taxon>Eukaryota</taxon>
        <taxon>Metazoa</taxon>
        <taxon>Ecdysozoa</taxon>
        <taxon>Arthropoda</taxon>
        <taxon>Hexapoda</taxon>
        <taxon>Insecta</taxon>
        <taxon>Pterygota</taxon>
        <taxon>Neoptera</taxon>
        <taxon>Endopterygota</taxon>
        <taxon>Coleoptera</taxon>
        <taxon>Polyphaga</taxon>
        <taxon>Elateriformia</taxon>
        <taxon>Elateroidea</taxon>
        <taxon>Lampyridae</taxon>
        <taxon>Lampyrinae</taxon>
        <taxon>Photinus</taxon>
    </lineage>
</organism>
<dbReference type="AlphaFoldDB" id="A0A1Y1NC91"/>
<keyword evidence="4 5" id="KW-0472">Membrane</keyword>